<evidence type="ECO:0008006" key="4">
    <source>
        <dbReference type="Google" id="ProtNLM"/>
    </source>
</evidence>
<protein>
    <recommendedName>
        <fullName evidence="4">DUF3078 domain-containing protein</fullName>
    </recommendedName>
</protein>
<name>A0A2S4ZYH8_9SPHI</name>
<proteinExistence type="predicted"/>
<evidence type="ECO:0000313" key="2">
    <source>
        <dbReference type="EMBL" id="POY35404.1"/>
    </source>
</evidence>
<feature type="signal peptide" evidence="1">
    <location>
        <begin position="1"/>
        <end position="20"/>
    </location>
</feature>
<reference evidence="2 3" key="1">
    <citation type="submission" date="2018-01" db="EMBL/GenBank/DDBJ databases">
        <authorList>
            <person name="Gaut B.S."/>
            <person name="Morton B.R."/>
            <person name="Clegg M.T."/>
            <person name="Duvall M.R."/>
        </authorList>
    </citation>
    <scope>NUCLEOTIDE SEQUENCE [LARGE SCALE GENOMIC DNA]</scope>
    <source>
        <strain evidence="2 3">HR-AV</strain>
    </source>
</reference>
<organism evidence="2 3">
    <name type="scientific">Solitalea longa</name>
    <dbReference type="NCBI Taxonomy" id="2079460"/>
    <lineage>
        <taxon>Bacteria</taxon>
        <taxon>Pseudomonadati</taxon>
        <taxon>Bacteroidota</taxon>
        <taxon>Sphingobacteriia</taxon>
        <taxon>Sphingobacteriales</taxon>
        <taxon>Sphingobacteriaceae</taxon>
        <taxon>Solitalea</taxon>
    </lineage>
</organism>
<evidence type="ECO:0000313" key="3">
    <source>
        <dbReference type="Proteomes" id="UP000236893"/>
    </source>
</evidence>
<evidence type="ECO:0000256" key="1">
    <source>
        <dbReference type="SAM" id="SignalP"/>
    </source>
</evidence>
<dbReference type="RefSeq" id="WP_103790009.1">
    <property type="nucleotide sequence ID" value="NZ_PQVF01000011.1"/>
</dbReference>
<sequence length="310" mass="34710">MQKPVIFLTIVLLICVKAFGQETDSIPKWTIDGTNTFLFSQAGFNNWAAGGQNALTFIAGFKLTANKVTEKGRWETIFDSAFGTQQIEDKEYRKTEDRFELNSKYGIKASDKLFATFLVSIRSQFVVGHKYSDNGAPTKVSDFLSPGYITASVGLDYKPYEGLSLFISPVASRNTIVLDQELADKGAYGVTKAVYDDQGNLIKSGSNYYQQVGLSSSFRYGGKLFENVNLTTKLDLFSTYENLNAIDAYWEALFDCKINRFLTANLSTGLIYDQKVLIKKIEDVNGVPTEVSRPRIQFKEIISLGLKFIY</sequence>
<dbReference type="Proteomes" id="UP000236893">
    <property type="component" value="Unassembled WGS sequence"/>
</dbReference>
<keyword evidence="1" id="KW-0732">Signal</keyword>
<dbReference type="Pfam" id="PF11276">
    <property type="entry name" value="DUF3078"/>
    <property type="match status" value="1"/>
</dbReference>
<dbReference type="InterPro" id="IPR021428">
    <property type="entry name" value="DUF3078"/>
</dbReference>
<dbReference type="EMBL" id="PQVF01000011">
    <property type="protein sequence ID" value="POY35404.1"/>
    <property type="molecule type" value="Genomic_DNA"/>
</dbReference>
<accession>A0A2S4ZYH8</accession>
<gene>
    <name evidence="2" type="ORF">C3K47_15190</name>
</gene>
<comment type="caution">
    <text evidence="2">The sequence shown here is derived from an EMBL/GenBank/DDBJ whole genome shotgun (WGS) entry which is preliminary data.</text>
</comment>
<keyword evidence="3" id="KW-1185">Reference proteome</keyword>
<feature type="chain" id="PRO_5015405022" description="DUF3078 domain-containing protein" evidence="1">
    <location>
        <begin position="21"/>
        <end position="310"/>
    </location>
</feature>
<dbReference type="AlphaFoldDB" id="A0A2S4ZYH8"/>
<dbReference type="OrthoDB" id="1495718at2"/>